<comment type="caution">
    <text evidence="1">The sequence shown here is derived from an EMBL/GenBank/DDBJ whole genome shotgun (WGS) entry which is preliminary data.</text>
</comment>
<protein>
    <submittedName>
        <fullName evidence="1">Uncharacterized protein</fullName>
    </submittedName>
</protein>
<sequence length="527" mass="56965">MTKDRKRKRIARALTASSSITYFEARQATRGKPSRSRLTNALTTLAADDSSVIEEWLRFSGHREVTGPLVNGLLAALLTNLNQVPSRRSWLADDLYTAVAGLIDPDKADPPIPAASRSVSLFIEAAVDELDDTTLATAATDIGIRNSEIRAAASVLYRRALAAERDSTGPMGFINSSEEDAGWAALTNAVHDSLARLHDRSGTRWQPLDRRVLQRALAIRLAILGDNYLTVSEHPVRPLMTWERQPDGSLRVDLPIPDGPNPLSGLVQVARHHQADHTSEPEFYSPERRGSTLSYTCYVGVYGTEADDFDRFDLAGHLPSELYGRFQATCILRRIASNPCGARSHSGRLLIPRTNADPADKTVTLDLAGILAAVASESSRADGDQAALWFDHPHLATNGALNSVVGLAMDDNALPWPKPTDLANTAPVDSAVFTDYLVAQGVRFTGMASEYLAGCSAAGPGGQSLSDRHRAGMMQVLKTHNLRAVAAELSSRYPASPQWPLLASDPAAARAHLTDLRRMPSVLDGFA</sequence>
<gene>
    <name evidence="1" type="ORF">KV113_09315</name>
</gene>
<keyword evidence="2" id="KW-1185">Reference proteome</keyword>
<evidence type="ECO:0000313" key="1">
    <source>
        <dbReference type="EMBL" id="MEB3031755.1"/>
    </source>
</evidence>
<dbReference type="EMBL" id="JAYJJU010000007">
    <property type="protein sequence ID" value="MEB3031755.1"/>
    <property type="molecule type" value="Genomic_DNA"/>
</dbReference>
<organism evidence="1 2">
    <name type="scientific">[Mycobacterium] nativiensis</name>
    <dbReference type="NCBI Taxonomy" id="2855503"/>
    <lineage>
        <taxon>Bacteria</taxon>
        <taxon>Bacillati</taxon>
        <taxon>Actinomycetota</taxon>
        <taxon>Actinomycetes</taxon>
        <taxon>Mycobacteriales</taxon>
        <taxon>Mycobacteriaceae</taxon>
        <taxon>Mycolicibacter</taxon>
    </lineage>
</organism>
<proteinExistence type="predicted"/>
<accession>A0ABU5XUW2</accession>
<evidence type="ECO:0000313" key="2">
    <source>
        <dbReference type="Proteomes" id="UP001298593"/>
    </source>
</evidence>
<dbReference type="RefSeq" id="WP_329779913.1">
    <property type="nucleotide sequence ID" value="NZ_JAYJJU010000007.1"/>
</dbReference>
<name>A0ABU5XUW2_9MYCO</name>
<reference evidence="1 2" key="1">
    <citation type="submission" date="2023-12" db="EMBL/GenBank/DDBJ databases">
        <title>Description of new species of Mycobacterium terrae complex isolated from sewage at the Sao Paulo Zoological Park Foundation in Brazil.</title>
        <authorList>
            <person name="Romagnoli C.L."/>
            <person name="Conceicao E.C."/>
            <person name="Machado E."/>
            <person name="Barreto L.B.P.F."/>
            <person name="Sharma A."/>
            <person name="Silva N.M."/>
            <person name="Marques L.E."/>
            <person name="Juliana M.A."/>
            <person name="Lourenco M.C.S."/>
            <person name="Digiampietri L.A."/>
            <person name="Suffys P.N."/>
            <person name="Viana-Niero C."/>
        </authorList>
    </citation>
    <scope>NUCLEOTIDE SEQUENCE [LARGE SCALE GENOMIC DNA]</scope>
    <source>
        <strain evidence="1 2">MYC340</strain>
    </source>
</reference>
<dbReference type="Proteomes" id="UP001298593">
    <property type="component" value="Unassembled WGS sequence"/>
</dbReference>